<evidence type="ECO:0000256" key="13">
    <source>
        <dbReference type="ARBA" id="ARBA00023146"/>
    </source>
</evidence>
<name>A0A0P8AC55_9BACT</name>
<evidence type="ECO:0000256" key="10">
    <source>
        <dbReference type="ARBA" id="ARBA00022842"/>
    </source>
</evidence>
<dbReference type="SMART" id="SM00896">
    <property type="entry name" value="FDX-ACB"/>
    <property type="match status" value="1"/>
</dbReference>
<dbReference type="InterPro" id="IPR012340">
    <property type="entry name" value="NA-bd_OB-fold"/>
</dbReference>
<keyword evidence="5 16" id="KW-0820">tRNA-binding</keyword>
<comment type="cofactor">
    <cofactor evidence="15">
        <name>Mg(2+)</name>
        <dbReference type="ChEBI" id="CHEBI:18420"/>
    </cofactor>
    <text evidence="15">Binds 2 magnesium ions per tetramer.</text>
</comment>
<dbReference type="Pfam" id="PF03484">
    <property type="entry name" value="B5"/>
    <property type="match status" value="1"/>
</dbReference>
<dbReference type="InterPro" id="IPR002547">
    <property type="entry name" value="tRNA-bd_dom"/>
</dbReference>
<evidence type="ECO:0000256" key="3">
    <source>
        <dbReference type="ARBA" id="ARBA00011209"/>
    </source>
</evidence>
<dbReference type="AlphaFoldDB" id="A0A0P8AC55"/>
<evidence type="ECO:0000313" key="21">
    <source>
        <dbReference type="Proteomes" id="UP000050421"/>
    </source>
</evidence>
<dbReference type="STRING" id="1305737.GCA_000526355_00071"/>
<dbReference type="EC" id="6.1.1.20" evidence="15"/>
<dbReference type="Proteomes" id="UP000050421">
    <property type="component" value="Unassembled WGS sequence"/>
</dbReference>
<evidence type="ECO:0000256" key="7">
    <source>
        <dbReference type="ARBA" id="ARBA00022723"/>
    </source>
</evidence>
<dbReference type="OrthoDB" id="9805455at2"/>
<dbReference type="InterPro" id="IPR041616">
    <property type="entry name" value="PheRS_beta_core"/>
</dbReference>
<dbReference type="SMART" id="SM00873">
    <property type="entry name" value="B3_4"/>
    <property type="match status" value="1"/>
</dbReference>
<dbReference type="PATRIC" id="fig|1305737.6.peg.3655"/>
<dbReference type="Pfam" id="PF03483">
    <property type="entry name" value="B3_4"/>
    <property type="match status" value="1"/>
</dbReference>
<dbReference type="InterPro" id="IPR004532">
    <property type="entry name" value="Phe-tRNA-ligase_IIc_bsu_bact"/>
</dbReference>
<evidence type="ECO:0000256" key="14">
    <source>
        <dbReference type="ARBA" id="ARBA00049255"/>
    </source>
</evidence>
<dbReference type="SUPFAM" id="SSF54991">
    <property type="entry name" value="Anticodon-binding domain of PheRS"/>
    <property type="match status" value="1"/>
</dbReference>
<dbReference type="GO" id="GO:0005524">
    <property type="term" value="F:ATP binding"/>
    <property type="evidence" value="ECO:0007669"/>
    <property type="project" value="UniProtKB-UniRule"/>
</dbReference>
<evidence type="ECO:0000256" key="6">
    <source>
        <dbReference type="ARBA" id="ARBA00022598"/>
    </source>
</evidence>
<evidence type="ECO:0000256" key="9">
    <source>
        <dbReference type="ARBA" id="ARBA00022840"/>
    </source>
</evidence>
<evidence type="ECO:0000256" key="15">
    <source>
        <dbReference type="HAMAP-Rule" id="MF_00283"/>
    </source>
</evidence>
<dbReference type="PROSITE" id="PS50886">
    <property type="entry name" value="TRBD"/>
    <property type="match status" value="1"/>
</dbReference>
<comment type="caution">
    <text evidence="20">The sequence shown here is derived from an EMBL/GenBank/DDBJ whole genome shotgun (WGS) entry which is preliminary data.</text>
</comment>
<evidence type="ECO:0000259" key="19">
    <source>
        <dbReference type="PROSITE" id="PS51483"/>
    </source>
</evidence>
<dbReference type="GO" id="GO:0006432">
    <property type="term" value="P:phenylalanyl-tRNA aminoacylation"/>
    <property type="evidence" value="ECO:0007669"/>
    <property type="project" value="UniProtKB-UniRule"/>
</dbReference>
<dbReference type="InterPro" id="IPR005147">
    <property type="entry name" value="tRNA_synthase_B5-dom"/>
</dbReference>
<dbReference type="SUPFAM" id="SSF56037">
    <property type="entry name" value="PheT/TilS domain"/>
    <property type="match status" value="1"/>
</dbReference>
<dbReference type="SMART" id="SM00874">
    <property type="entry name" value="B5"/>
    <property type="match status" value="1"/>
</dbReference>
<keyword evidence="13 15" id="KW-0030">Aminoacyl-tRNA synthetase</keyword>
<dbReference type="GO" id="GO:0004826">
    <property type="term" value="F:phenylalanine-tRNA ligase activity"/>
    <property type="evidence" value="ECO:0007669"/>
    <property type="project" value="UniProtKB-UniRule"/>
</dbReference>
<dbReference type="SUPFAM" id="SSF50249">
    <property type="entry name" value="Nucleic acid-binding proteins"/>
    <property type="match status" value="1"/>
</dbReference>
<dbReference type="InterPro" id="IPR045864">
    <property type="entry name" value="aa-tRNA-synth_II/BPL/LPL"/>
</dbReference>
<dbReference type="eggNOG" id="COG0073">
    <property type="taxonomic scope" value="Bacteria"/>
</dbReference>
<dbReference type="Gene3D" id="3.50.40.10">
    <property type="entry name" value="Phenylalanyl-trna Synthetase, Chain B, domain 3"/>
    <property type="match status" value="1"/>
</dbReference>
<feature type="domain" description="FDX-ACB" evidence="18">
    <location>
        <begin position="710"/>
        <end position="803"/>
    </location>
</feature>
<dbReference type="InterPro" id="IPR045060">
    <property type="entry name" value="Phe-tRNA-ligase_IIc_bsu"/>
</dbReference>
<dbReference type="CDD" id="cd00769">
    <property type="entry name" value="PheRS_beta_core"/>
    <property type="match status" value="1"/>
</dbReference>
<comment type="catalytic activity">
    <reaction evidence="14 15">
        <text>tRNA(Phe) + L-phenylalanine + ATP = L-phenylalanyl-tRNA(Phe) + AMP + diphosphate + H(+)</text>
        <dbReference type="Rhea" id="RHEA:19413"/>
        <dbReference type="Rhea" id="RHEA-COMP:9668"/>
        <dbReference type="Rhea" id="RHEA-COMP:9699"/>
        <dbReference type="ChEBI" id="CHEBI:15378"/>
        <dbReference type="ChEBI" id="CHEBI:30616"/>
        <dbReference type="ChEBI" id="CHEBI:33019"/>
        <dbReference type="ChEBI" id="CHEBI:58095"/>
        <dbReference type="ChEBI" id="CHEBI:78442"/>
        <dbReference type="ChEBI" id="CHEBI:78531"/>
        <dbReference type="ChEBI" id="CHEBI:456215"/>
        <dbReference type="EC" id="6.1.1.20"/>
    </reaction>
</comment>
<keyword evidence="8 15" id="KW-0547">Nucleotide-binding</keyword>
<dbReference type="Gene3D" id="3.30.930.10">
    <property type="entry name" value="Bira Bifunctional Protein, Domain 2"/>
    <property type="match status" value="1"/>
</dbReference>
<dbReference type="InterPro" id="IPR033714">
    <property type="entry name" value="tRNA_bind_bactPheRS"/>
</dbReference>
<evidence type="ECO:0000256" key="12">
    <source>
        <dbReference type="ARBA" id="ARBA00022917"/>
    </source>
</evidence>
<proteinExistence type="inferred from homology"/>
<evidence type="ECO:0000256" key="8">
    <source>
        <dbReference type="ARBA" id="ARBA00022741"/>
    </source>
</evidence>
<dbReference type="NCBIfam" id="TIGR00472">
    <property type="entry name" value="pheT_bact"/>
    <property type="match status" value="1"/>
</dbReference>
<keyword evidence="6 15" id="KW-0436">Ligase</keyword>
<dbReference type="FunFam" id="2.40.50.140:FF:000045">
    <property type="entry name" value="Phenylalanine--tRNA ligase beta subunit"/>
    <property type="match status" value="1"/>
</dbReference>
<feature type="binding site" evidence="15">
    <location>
        <position position="473"/>
    </location>
    <ligand>
        <name>Mg(2+)</name>
        <dbReference type="ChEBI" id="CHEBI:18420"/>
        <note>shared with alpha subunit</note>
    </ligand>
</feature>
<comment type="subunit">
    <text evidence="3 15">Tetramer of two alpha and two beta subunits.</text>
</comment>
<dbReference type="Gene3D" id="3.30.56.10">
    <property type="match status" value="2"/>
</dbReference>
<evidence type="ECO:0000259" key="17">
    <source>
        <dbReference type="PROSITE" id="PS50886"/>
    </source>
</evidence>
<evidence type="ECO:0000313" key="20">
    <source>
        <dbReference type="EMBL" id="KPQ12873.1"/>
    </source>
</evidence>
<dbReference type="Gene3D" id="3.30.70.380">
    <property type="entry name" value="Ferrodoxin-fold anticodon-binding domain"/>
    <property type="match status" value="1"/>
</dbReference>
<dbReference type="HAMAP" id="MF_00283">
    <property type="entry name" value="Phe_tRNA_synth_beta1"/>
    <property type="match status" value="1"/>
</dbReference>
<dbReference type="Pfam" id="PF01588">
    <property type="entry name" value="tRNA_bind"/>
    <property type="match status" value="1"/>
</dbReference>
<dbReference type="FunFam" id="3.30.70.380:FF:000001">
    <property type="entry name" value="Phenylalanine--tRNA ligase beta subunit"/>
    <property type="match status" value="1"/>
</dbReference>
<keyword evidence="12 15" id="KW-0648">Protein biosynthesis</keyword>
<evidence type="ECO:0000256" key="2">
    <source>
        <dbReference type="ARBA" id="ARBA00008653"/>
    </source>
</evidence>
<sequence>MKISINRLKKYIALTESPDEIADLLTQSGLEVEGIEEFISIPGGLEGIVIGEVLTCEKHPDADKLSLTTVDIGAGEPSQIVCGAHNVAAGQKVLVATVGATLYPTGGDSFTIKKAKIRGQVSEGMICAEDELGIGISHDGIMVLDTDLPNGTPASELIPVTRDHVLEIGLTPNRADAASHLGVARDLKALLGRPLCIDQVSDLALEGDRKELEVSVADAADCPRYAGVVVSDLKVAPSPKWLQDFLRSLDLEPINNVVDITNFILHDLGQPLHAFDADKIAGGKIIVKKLPKDSKFITLDEKERKLSGEELMICDAEGGMCIGGIFGGKGSGVSDQTTSIFLESAYFSPDVIRKGAQYHGLKTDASFRFERGTDPNMPVYALKKAVELLQEIAGGKVSSEMVDLYPNPIADFEIDVEYGHINRLIGKKIEPSQVKSILEGLDIRVENETEEGFKAIVKPYRVDVIREADIIEEILRIYGFQQVELSENLKTDYLAEHPVKDLNKLQYRLSEILGAQGYQEMITNSLTKPVYAEKSGFLDSNLNVEIYNKLSEDLGVMRQSLLFTGLEVLAHNINRRQSDLKFFEFGTVYQKTEAGYQEGRRLAIFHSGNRSAESWMEPARPFGFADLYATIERLLDKLSLQISNSEMLESAPFEYGLRLMLGQKELGTLGLVKDSLLKMTEVRQEVWYADLDWDLLCKKASGLKQYAEISKFPEVRRDLSLVIDKAVSYAKVKEVAEKAGGKLLRRIGVFDVYQGDKIDAGKKAYALSFHLQDQEKTLTDKVIDKTMHKLMEAFQNEVGAVIRS</sequence>
<dbReference type="InterPro" id="IPR036690">
    <property type="entry name" value="Fdx_antiC-bd_sf"/>
</dbReference>
<feature type="domain" description="B5" evidence="19">
    <location>
        <begin position="409"/>
        <end position="485"/>
    </location>
</feature>
<evidence type="ECO:0000256" key="5">
    <source>
        <dbReference type="ARBA" id="ARBA00022555"/>
    </source>
</evidence>
<feature type="binding site" evidence="15">
    <location>
        <position position="469"/>
    </location>
    <ligand>
        <name>Mg(2+)</name>
        <dbReference type="ChEBI" id="CHEBI:18420"/>
        <note>shared with alpha subunit</note>
    </ligand>
</feature>
<dbReference type="eggNOG" id="COG0072">
    <property type="taxonomic scope" value="Bacteria"/>
</dbReference>
<dbReference type="InterPro" id="IPR005146">
    <property type="entry name" value="B3/B4_tRNA-bd"/>
</dbReference>
<dbReference type="EMBL" id="LJXT01000111">
    <property type="protein sequence ID" value="KPQ12873.1"/>
    <property type="molecule type" value="Genomic_DNA"/>
</dbReference>
<comment type="subcellular location">
    <subcellularLocation>
        <location evidence="1 15">Cytoplasm</location>
    </subcellularLocation>
</comment>
<keyword evidence="11 16" id="KW-0694">RNA-binding</keyword>
<dbReference type="Gene3D" id="2.40.50.140">
    <property type="entry name" value="Nucleic acid-binding proteins"/>
    <property type="match status" value="1"/>
</dbReference>
<dbReference type="SUPFAM" id="SSF55681">
    <property type="entry name" value="Class II aaRS and biotin synthetases"/>
    <property type="match status" value="1"/>
</dbReference>
<dbReference type="InterPro" id="IPR005121">
    <property type="entry name" value="Fdx_antiC-bd"/>
</dbReference>
<dbReference type="GO" id="GO:0000287">
    <property type="term" value="F:magnesium ion binding"/>
    <property type="evidence" value="ECO:0007669"/>
    <property type="project" value="UniProtKB-UniRule"/>
</dbReference>
<evidence type="ECO:0000256" key="1">
    <source>
        <dbReference type="ARBA" id="ARBA00004496"/>
    </source>
</evidence>
<evidence type="ECO:0000256" key="16">
    <source>
        <dbReference type="PROSITE-ProRule" id="PRU00209"/>
    </source>
</evidence>
<dbReference type="GO" id="GO:0009328">
    <property type="term" value="C:phenylalanine-tRNA ligase complex"/>
    <property type="evidence" value="ECO:0007669"/>
    <property type="project" value="TreeGrafter"/>
</dbReference>
<organism evidence="20 21">
    <name type="scientific">Algoriphagus marincola HL-49</name>
    <dbReference type="NCBI Taxonomy" id="1305737"/>
    <lineage>
        <taxon>Bacteria</taxon>
        <taxon>Pseudomonadati</taxon>
        <taxon>Bacteroidota</taxon>
        <taxon>Cytophagia</taxon>
        <taxon>Cytophagales</taxon>
        <taxon>Cyclobacteriaceae</taxon>
        <taxon>Algoriphagus</taxon>
    </lineage>
</organism>
<dbReference type="NCBIfam" id="NF045760">
    <property type="entry name" value="YtpR"/>
    <property type="match status" value="1"/>
</dbReference>
<feature type="binding site" evidence="15">
    <location>
        <position position="472"/>
    </location>
    <ligand>
        <name>Mg(2+)</name>
        <dbReference type="ChEBI" id="CHEBI:18420"/>
        <note>shared with alpha subunit</note>
    </ligand>
</feature>
<dbReference type="InterPro" id="IPR020825">
    <property type="entry name" value="Phe-tRNA_synthase-like_B3/B4"/>
</dbReference>
<keyword evidence="4 15" id="KW-0963">Cytoplasm</keyword>
<dbReference type="PANTHER" id="PTHR10947:SF0">
    <property type="entry name" value="PHENYLALANINE--TRNA LIGASE BETA SUBUNIT"/>
    <property type="match status" value="1"/>
</dbReference>
<evidence type="ECO:0000256" key="4">
    <source>
        <dbReference type="ARBA" id="ARBA00022490"/>
    </source>
</evidence>
<evidence type="ECO:0000259" key="18">
    <source>
        <dbReference type="PROSITE" id="PS51447"/>
    </source>
</evidence>
<feature type="binding site" evidence="15">
    <location>
        <position position="463"/>
    </location>
    <ligand>
        <name>Mg(2+)</name>
        <dbReference type="ChEBI" id="CHEBI:18420"/>
        <note>shared with alpha subunit</note>
    </ligand>
</feature>
<dbReference type="CDD" id="cd02796">
    <property type="entry name" value="tRNA_bind_bactPheRS"/>
    <property type="match status" value="1"/>
</dbReference>
<dbReference type="PROSITE" id="PS51483">
    <property type="entry name" value="B5"/>
    <property type="match status" value="1"/>
</dbReference>
<keyword evidence="7 15" id="KW-0479">Metal-binding</keyword>
<dbReference type="Pfam" id="PF17759">
    <property type="entry name" value="tRNA_synthFbeta"/>
    <property type="match status" value="1"/>
</dbReference>
<reference evidence="20 21" key="1">
    <citation type="submission" date="2015-09" db="EMBL/GenBank/DDBJ databases">
        <title>Identification and resolution of microdiversity through metagenomic sequencing of parallel consortia.</title>
        <authorList>
            <person name="Nelson W.C."/>
            <person name="Romine M.F."/>
            <person name="Lindemann S.R."/>
        </authorList>
    </citation>
    <scope>NUCLEOTIDE SEQUENCE [LARGE SCALE GENOMIC DNA]</scope>
    <source>
        <strain evidence="20">HL-49</strain>
    </source>
</reference>
<evidence type="ECO:0000256" key="11">
    <source>
        <dbReference type="ARBA" id="ARBA00022884"/>
    </source>
</evidence>
<protein>
    <recommendedName>
        <fullName evidence="15">Phenylalanine--tRNA ligase beta subunit</fullName>
        <ecNumber evidence="15">6.1.1.20</ecNumber>
    </recommendedName>
    <alternativeName>
        <fullName evidence="15">Phenylalanyl-tRNA synthetase beta subunit</fullName>
        <shortName evidence="15">PheRS</shortName>
    </alternativeName>
</protein>
<accession>A0A0P8AC55</accession>
<comment type="similarity">
    <text evidence="2 15">Belongs to the phenylalanyl-tRNA synthetase beta subunit family. Type 1 subfamily.</text>
</comment>
<dbReference type="InterPro" id="IPR009061">
    <property type="entry name" value="DNA-bd_dom_put_sf"/>
</dbReference>
<feature type="domain" description="TRNA-binding" evidence="17">
    <location>
        <begin position="42"/>
        <end position="155"/>
    </location>
</feature>
<dbReference type="PROSITE" id="PS51447">
    <property type="entry name" value="FDX_ACB"/>
    <property type="match status" value="1"/>
</dbReference>
<dbReference type="GO" id="GO:0000049">
    <property type="term" value="F:tRNA binding"/>
    <property type="evidence" value="ECO:0007669"/>
    <property type="project" value="UniProtKB-UniRule"/>
</dbReference>
<keyword evidence="9 15" id="KW-0067">ATP-binding</keyword>
<dbReference type="PANTHER" id="PTHR10947">
    <property type="entry name" value="PHENYLALANYL-TRNA SYNTHETASE BETA CHAIN AND LEUCINE-RICH REPEAT-CONTAINING PROTEIN 47"/>
    <property type="match status" value="1"/>
</dbReference>
<keyword evidence="10 15" id="KW-0460">Magnesium</keyword>
<gene>
    <name evidence="15 20" type="primary">pheT</name>
    <name evidence="20" type="ORF">HLUCCX10_14545</name>
</gene>
<dbReference type="SUPFAM" id="SSF46955">
    <property type="entry name" value="Putative DNA-binding domain"/>
    <property type="match status" value="1"/>
</dbReference>
<dbReference type="Pfam" id="PF03147">
    <property type="entry name" value="FDX-ACB"/>
    <property type="match status" value="1"/>
</dbReference>